<evidence type="ECO:0000256" key="1">
    <source>
        <dbReference type="SAM" id="SignalP"/>
    </source>
</evidence>
<dbReference type="Proteomes" id="UP000237839">
    <property type="component" value="Unassembled WGS sequence"/>
</dbReference>
<dbReference type="EMBL" id="PUGF01000016">
    <property type="protein sequence ID" value="PRC92088.1"/>
    <property type="molecule type" value="Genomic_DNA"/>
</dbReference>
<proteinExistence type="predicted"/>
<reference evidence="2 3" key="1">
    <citation type="submission" date="2018-02" db="EMBL/GenBank/DDBJ databases">
        <title>Solimicrobium silvestre gen. nov., sp. nov., isolated from alpine forest soil.</title>
        <authorList>
            <person name="Margesin R."/>
            <person name="Albuquerque L."/>
            <person name="Zhang D.-C."/>
            <person name="Froufe H.J.C."/>
            <person name="Severino R."/>
            <person name="Roxo I."/>
            <person name="Egas C."/>
            <person name="Da Costa M.S."/>
        </authorList>
    </citation>
    <scope>NUCLEOTIDE SEQUENCE [LARGE SCALE GENOMIC DNA]</scope>
    <source>
        <strain evidence="2 3">S20-91</strain>
    </source>
</reference>
<organism evidence="2 3">
    <name type="scientific">Solimicrobium silvestre</name>
    <dbReference type="NCBI Taxonomy" id="2099400"/>
    <lineage>
        <taxon>Bacteria</taxon>
        <taxon>Pseudomonadati</taxon>
        <taxon>Pseudomonadota</taxon>
        <taxon>Betaproteobacteria</taxon>
        <taxon>Burkholderiales</taxon>
        <taxon>Oxalobacteraceae</taxon>
        <taxon>Solimicrobium</taxon>
    </lineage>
</organism>
<evidence type="ECO:0000313" key="2">
    <source>
        <dbReference type="EMBL" id="PRC92088.1"/>
    </source>
</evidence>
<comment type="caution">
    <text evidence="2">The sequence shown here is derived from an EMBL/GenBank/DDBJ whole genome shotgun (WGS) entry which is preliminary data.</text>
</comment>
<protein>
    <submittedName>
        <fullName evidence="2">Bacterial extracellular solute-binding protein, family 3</fullName>
    </submittedName>
</protein>
<gene>
    <name evidence="2" type="ORF">S2091_3223</name>
</gene>
<feature type="chain" id="PRO_5015746177" evidence="1">
    <location>
        <begin position="23"/>
        <end position="242"/>
    </location>
</feature>
<dbReference type="Gene3D" id="3.40.190.10">
    <property type="entry name" value="Periplasmic binding protein-like II"/>
    <property type="match status" value="2"/>
</dbReference>
<dbReference type="AlphaFoldDB" id="A0A2S9GWL2"/>
<sequence>MRRRTLFKLAALPFLATLPGLAQEKTSLQISTLLEQDPATSIAEQVMAEAYRRLNIKMKLTRLPGERSLQSANDGEVDGELYRKLYMEKDYPNLLIVPVELLKYEIVIFTRSTKFVVNGWESLRPYTLGFVKSIKIIEQNTAGMKIEVAATLRQAFLKMMLARSDVVIANRLSGLAVLKELNLPEITILEPPLATFPVFHYLNKKHAALIPQLTKVLVQMQKDKTILNLQKAVMLEHGLQEY</sequence>
<accession>A0A2S9GWL2</accession>
<evidence type="ECO:0000313" key="3">
    <source>
        <dbReference type="Proteomes" id="UP000237839"/>
    </source>
</evidence>
<feature type="signal peptide" evidence="1">
    <location>
        <begin position="1"/>
        <end position="22"/>
    </location>
</feature>
<dbReference type="OrthoDB" id="368476at2"/>
<dbReference type="SUPFAM" id="SSF53850">
    <property type="entry name" value="Periplasmic binding protein-like II"/>
    <property type="match status" value="1"/>
</dbReference>
<keyword evidence="1" id="KW-0732">Signal</keyword>
<keyword evidence="3" id="KW-1185">Reference proteome</keyword>
<name>A0A2S9GWL2_9BURK</name>